<dbReference type="STRING" id="85558.T45_02289"/>
<feature type="region of interest" description="Disordered" evidence="1">
    <location>
        <begin position="145"/>
        <end position="215"/>
    </location>
</feature>
<feature type="compositionally biased region" description="Polar residues" evidence="1">
    <location>
        <begin position="183"/>
        <end position="215"/>
    </location>
</feature>
<gene>
    <name evidence="2" type="ORF">STRTUCAR8_06421</name>
</gene>
<proteinExistence type="predicted"/>
<evidence type="ECO:0000256" key="1">
    <source>
        <dbReference type="SAM" id="MobiDB-lite"/>
    </source>
</evidence>
<dbReference type="EMBL" id="AEJB01000573">
    <property type="protein sequence ID" value="ELP62821.1"/>
    <property type="molecule type" value="Genomic_DNA"/>
</dbReference>
<dbReference type="AlphaFoldDB" id="L7EVT6"/>
<protein>
    <submittedName>
        <fullName evidence="2">Uncharacterized protein</fullName>
    </submittedName>
</protein>
<keyword evidence="3" id="KW-1185">Reference proteome</keyword>
<accession>L7EVT6</accession>
<dbReference type="PATRIC" id="fig|698760.3.peg.8257"/>
<sequence>MDANTFLMGGGGAPTAKFPTPGTTIGGPIAEPPQLEQQRDIKTGEKKFWGDGDPMMQLVVTVATDQRDHAIEDDDGKRRIFVKGQMKAAVADAVREAGAKGLEVGGTLWVRYTHDGQAQQGMSPPKQYQAKYITAASNALGLAPAPVQHQAPPPTPAAMPGAVPPGVNPVTGEISTPPPAGLTPQQYAAAQNNPTTAPLLSQIPPQQTPQNEPPF</sequence>
<dbReference type="Proteomes" id="UP000010931">
    <property type="component" value="Unassembled WGS sequence"/>
</dbReference>
<dbReference type="GeneID" id="97400527"/>
<feature type="region of interest" description="Disordered" evidence="1">
    <location>
        <begin position="1"/>
        <end position="31"/>
    </location>
</feature>
<comment type="caution">
    <text evidence="2">The sequence shown here is derived from an EMBL/GenBank/DDBJ whole genome shotgun (WGS) entry which is preliminary data.</text>
</comment>
<evidence type="ECO:0000313" key="3">
    <source>
        <dbReference type="Proteomes" id="UP000010931"/>
    </source>
</evidence>
<dbReference type="RefSeq" id="WP_006382237.1">
    <property type="nucleotide sequence ID" value="NZ_AEJB01000573.1"/>
</dbReference>
<organism evidence="2 3">
    <name type="scientific">Streptomyces turgidiscabies (strain Car8)</name>
    <dbReference type="NCBI Taxonomy" id="698760"/>
    <lineage>
        <taxon>Bacteria</taxon>
        <taxon>Bacillati</taxon>
        <taxon>Actinomycetota</taxon>
        <taxon>Actinomycetes</taxon>
        <taxon>Kitasatosporales</taxon>
        <taxon>Streptomycetaceae</taxon>
        <taxon>Streptomyces</taxon>
    </lineage>
</organism>
<feature type="compositionally biased region" description="Pro residues" evidence="1">
    <location>
        <begin position="151"/>
        <end position="167"/>
    </location>
</feature>
<evidence type="ECO:0000313" key="2">
    <source>
        <dbReference type="EMBL" id="ELP62821.1"/>
    </source>
</evidence>
<name>L7EVT6_STRT8</name>
<reference evidence="2 3" key="1">
    <citation type="journal article" date="2011" name="Plasmid">
        <title>Streptomyces turgidiscabies Car8 contains a modular pathogenicity island that shares virulence genes with other actinobacterial plant pathogens.</title>
        <authorList>
            <person name="Huguet-Tapia J.C."/>
            <person name="Badger J.H."/>
            <person name="Loria R."/>
            <person name="Pettis G.S."/>
        </authorList>
    </citation>
    <scope>NUCLEOTIDE SEQUENCE [LARGE SCALE GENOMIC DNA]</scope>
    <source>
        <strain evidence="2 3">Car8</strain>
    </source>
</reference>